<organism evidence="2 3">
    <name type="scientific">Clostridium brassicae</name>
    <dbReference type="NCBI Taxonomy" id="2999072"/>
    <lineage>
        <taxon>Bacteria</taxon>
        <taxon>Bacillati</taxon>
        <taxon>Bacillota</taxon>
        <taxon>Clostridia</taxon>
        <taxon>Eubacteriales</taxon>
        <taxon>Clostridiaceae</taxon>
        <taxon>Clostridium</taxon>
    </lineage>
</organism>
<dbReference type="InterPro" id="IPR057174">
    <property type="entry name" value="DUF7852"/>
</dbReference>
<dbReference type="RefSeq" id="WP_268060417.1">
    <property type="nucleotide sequence ID" value="NZ_JAPQFJ010000004.1"/>
</dbReference>
<accession>A0ABT4D6U7</accession>
<proteinExistence type="predicted"/>
<comment type="caution">
    <text evidence="2">The sequence shown here is derived from an EMBL/GenBank/DDBJ whole genome shotgun (WGS) entry which is preliminary data.</text>
</comment>
<dbReference type="EMBL" id="JAPQFJ010000004">
    <property type="protein sequence ID" value="MCY6958003.1"/>
    <property type="molecule type" value="Genomic_DNA"/>
</dbReference>
<feature type="domain" description="DUF7852" evidence="1">
    <location>
        <begin position="127"/>
        <end position="234"/>
    </location>
</feature>
<evidence type="ECO:0000313" key="3">
    <source>
        <dbReference type="Proteomes" id="UP001144612"/>
    </source>
</evidence>
<name>A0ABT4D6U7_9CLOT</name>
<gene>
    <name evidence="2" type="ORF">OW729_05210</name>
</gene>
<evidence type="ECO:0000259" key="1">
    <source>
        <dbReference type="Pfam" id="PF25250"/>
    </source>
</evidence>
<reference evidence="2" key="1">
    <citation type="submission" date="2022-12" db="EMBL/GenBank/DDBJ databases">
        <title>Clostridium sp. nov., isolated from industrial wastewater.</title>
        <authorList>
            <person name="Jiayan W."/>
        </authorList>
    </citation>
    <scope>NUCLEOTIDE SEQUENCE</scope>
    <source>
        <strain evidence="2">ZC22-4</strain>
    </source>
</reference>
<dbReference type="Proteomes" id="UP001144612">
    <property type="component" value="Unassembled WGS sequence"/>
</dbReference>
<protein>
    <recommendedName>
        <fullName evidence="1">DUF7852 domain-containing protein</fullName>
    </recommendedName>
</protein>
<dbReference type="Pfam" id="PF25250">
    <property type="entry name" value="DUF7852"/>
    <property type="match status" value="1"/>
</dbReference>
<keyword evidence="3" id="KW-1185">Reference proteome</keyword>
<evidence type="ECO:0000313" key="2">
    <source>
        <dbReference type="EMBL" id="MCY6958003.1"/>
    </source>
</evidence>
<sequence length="356" mass="41621">MNTYNDCLNNNICVFLKLLIIIQVLKIYCYKGETRYCNISKVDKKRDIKDKKDVKNVRDVKDKVSKSSLKPTEVCDKAYNKTHKATYIDTKKLANNISEDKDNSSIKNKCENEKDDRGNSIKDEIYVEKCDGNSLIENKVKDNMKSNINMERNIKGKIPIIISEKNVFVPVETSLDLEENALEIKEIYNNVYLNESTLIPIEVKKKDLKYNTGKLFLKGFIRNCIQYSTVTSIDDIKIKGEIKHCINYIPFKCTTLINYNNSPKLTEQHNIENLVITNPTKFKLDEYIYKTKRNEPIYCNLIKVKIFTNRECCNKRLLHDKFPMESTFSMIKEKMMVQLVLQLIQKQDININCLRT</sequence>